<protein>
    <submittedName>
        <fullName evidence="1">Uncharacterized protein</fullName>
    </submittedName>
</protein>
<sequence length="314" mass="34196">MKTTARRDELLSTIVIDSSRYPVIDDLAALERLVPEAPSQAESLAIFRHQLPSLLELRGRGQAHTEQVRRLIGLLAREKDQVETWIDIANALTVLTNASNLALLLLPARNEDDVWAREQFGRNLLRHARQHADGEEIALARRAVGELPSKPAHLTLPTGIAEVTEMIETMARRVGALQPKPEVVAPGAPSSHSLEQADSLKAYFDAASDLAGLFGGAQKVLALVDSLRGIAEPDVMTADAIEGGLILAYARLIRVALWPARYYDDVSAKTAARDLVRSRDADPDQLGALWEIAFGQGETVAGQSSRFLNVGEHD</sequence>
<proteinExistence type="predicted"/>
<accession>A0ABW0J191</accession>
<dbReference type="RefSeq" id="WP_377800470.1">
    <property type="nucleotide sequence ID" value="NZ_JBHSLW010000036.1"/>
</dbReference>
<organism evidence="1 2">
    <name type="scientific">Bosea eneae</name>
    <dbReference type="NCBI Taxonomy" id="151454"/>
    <lineage>
        <taxon>Bacteria</taxon>
        <taxon>Pseudomonadati</taxon>
        <taxon>Pseudomonadota</taxon>
        <taxon>Alphaproteobacteria</taxon>
        <taxon>Hyphomicrobiales</taxon>
        <taxon>Boseaceae</taxon>
        <taxon>Bosea</taxon>
    </lineage>
</organism>
<name>A0ABW0J191_9HYPH</name>
<gene>
    <name evidence="1" type="ORF">ACFPOB_21705</name>
</gene>
<comment type="caution">
    <text evidence="1">The sequence shown here is derived from an EMBL/GenBank/DDBJ whole genome shotgun (WGS) entry which is preliminary data.</text>
</comment>
<keyword evidence="2" id="KW-1185">Reference proteome</keyword>
<dbReference type="EMBL" id="JBHSLW010000036">
    <property type="protein sequence ID" value="MFC5422185.1"/>
    <property type="molecule type" value="Genomic_DNA"/>
</dbReference>
<reference evidence="2" key="1">
    <citation type="journal article" date="2019" name="Int. J. Syst. Evol. Microbiol.">
        <title>The Global Catalogue of Microorganisms (GCM) 10K type strain sequencing project: providing services to taxonomists for standard genome sequencing and annotation.</title>
        <authorList>
            <consortium name="The Broad Institute Genomics Platform"/>
            <consortium name="The Broad Institute Genome Sequencing Center for Infectious Disease"/>
            <person name="Wu L."/>
            <person name="Ma J."/>
        </authorList>
    </citation>
    <scope>NUCLEOTIDE SEQUENCE [LARGE SCALE GENOMIC DNA]</scope>
    <source>
        <strain evidence="2">NCAIM B.01391</strain>
    </source>
</reference>
<dbReference type="Proteomes" id="UP001596053">
    <property type="component" value="Unassembled WGS sequence"/>
</dbReference>
<evidence type="ECO:0000313" key="2">
    <source>
        <dbReference type="Proteomes" id="UP001596053"/>
    </source>
</evidence>
<evidence type="ECO:0000313" key="1">
    <source>
        <dbReference type="EMBL" id="MFC5422185.1"/>
    </source>
</evidence>